<evidence type="ECO:0000256" key="6">
    <source>
        <dbReference type="SAM" id="MobiDB-lite"/>
    </source>
</evidence>
<feature type="domain" description="Rhodopsin" evidence="8">
    <location>
        <begin position="128"/>
        <end position="194"/>
    </location>
</feature>
<keyword evidence="2 7" id="KW-0812">Transmembrane</keyword>
<feature type="transmembrane region" description="Helical" evidence="7">
    <location>
        <begin position="6"/>
        <end position="28"/>
    </location>
</feature>
<keyword evidence="10" id="KW-1185">Reference proteome</keyword>
<dbReference type="InterPro" id="IPR049326">
    <property type="entry name" value="Rhodopsin_dom_fungi"/>
</dbReference>
<organism evidence="9 10">
    <name type="scientific">Colletotrichum cuscutae</name>
    <dbReference type="NCBI Taxonomy" id="1209917"/>
    <lineage>
        <taxon>Eukaryota</taxon>
        <taxon>Fungi</taxon>
        <taxon>Dikarya</taxon>
        <taxon>Ascomycota</taxon>
        <taxon>Pezizomycotina</taxon>
        <taxon>Sordariomycetes</taxon>
        <taxon>Hypocreomycetidae</taxon>
        <taxon>Glomerellales</taxon>
        <taxon>Glomerellaceae</taxon>
        <taxon>Colletotrichum</taxon>
        <taxon>Colletotrichum acutatum species complex</taxon>
    </lineage>
</organism>
<feature type="region of interest" description="Disordered" evidence="6">
    <location>
        <begin position="320"/>
        <end position="347"/>
    </location>
</feature>
<dbReference type="Pfam" id="PF20684">
    <property type="entry name" value="Fung_rhodopsin"/>
    <property type="match status" value="1"/>
</dbReference>
<evidence type="ECO:0000259" key="8">
    <source>
        <dbReference type="Pfam" id="PF20684"/>
    </source>
</evidence>
<feature type="region of interest" description="Disordered" evidence="6">
    <location>
        <begin position="285"/>
        <end position="305"/>
    </location>
</feature>
<feature type="transmembrane region" description="Helical" evidence="7">
    <location>
        <begin position="171"/>
        <end position="192"/>
    </location>
</feature>
<feature type="compositionally biased region" description="Basic and acidic residues" evidence="6">
    <location>
        <begin position="320"/>
        <end position="331"/>
    </location>
</feature>
<dbReference type="PANTHER" id="PTHR33048">
    <property type="entry name" value="PTH11-LIKE INTEGRAL MEMBRANE PROTEIN (AFU_ORTHOLOGUE AFUA_5G11245)"/>
    <property type="match status" value="1"/>
</dbReference>
<proteinExistence type="inferred from homology"/>
<dbReference type="Proteomes" id="UP001239213">
    <property type="component" value="Unassembled WGS sequence"/>
</dbReference>
<dbReference type="EMBL" id="MPDP01000022">
    <property type="protein sequence ID" value="KAK1494095.1"/>
    <property type="molecule type" value="Genomic_DNA"/>
</dbReference>
<evidence type="ECO:0000256" key="1">
    <source>
        <dbReference type="ARBA" id="ARBA00004141"/>
    </source>
</evidence>
<feature type="transmembrane region" description="Helical" evidence="7">
    <location>
        <begin position="97"/>
        <end position="122"/>
    </location>
</feature>
<feature type="transmembrane region" description="Helical" evidence="7">
    <location>
        <begin position="40"/>
        <end position="59"/>
    </location>
</feature>
<dbReference type="PANTHER" id="PTHR33048:SF2">
    <property type="entry name" value="SRPK"/>
    <property type="match status" value="1"/>
</dbReference>
<feature type="compositionally biased region" description="Polar residues" evidence="6">
    <location>
        <begin position="236"/>
        <end position="248"/>
    </location>
</feature>
<reference evidence="9" key="1">
    <citation type="submission" date="2016-11" db="EMBL/GenBank/DDBJ databases">
        <title>The genome sequence of Colletotrichum cuscutae.</title>
        <authorList>
            <person name="Baroncelli R."/>
        </authorList>
    </citation>
    <scope>NUCLEOTIDE SEQUENCE</scope>
    <source>
        <strain evidence="9">IMI 304802</strain>
    </source>
</reference>
<feature type="transmembrane region" description="Helical" evidence="7">
    <location>
        <begin position="134"/>
        <end position="159"/>
    </location>
</feature>
<evidence type="ECO:0000256" key="7">
    <source>
        <dbReference type="SAM" id="Phobius"/>
    </source>
</evidence>
<comment type="caution">
    <text evidence="9">The sequence shown here is derived from an EMBL/GenBank/DDBJ whole genome shotgun (WGS) entry which is preliminary data.</text>
</comment>
<evidence type="ECO:0000256" key="2">
    <source>
        <dbReference type="ARBA" id="ARBA00022692"/>
    </source>
</evidence>
<gene>
    <name evidence="9" type="ORF">CCUS01_13762</name>
</gene>
<accession>A0AAJ0DN11</accession>
<evidence type="ECO:0000313" key="10">
    <source>
        <dbReference type="Proteomes" id="UP001239213"/>
    </source>
</evidence>
<evidence type="ECO:0000256" key="5">
    <source>
        <dbReference type="ARBA" id="ARBA00038359"/>
    </source>
</evidence>
<dbReference type="AlphaFoldDB" id="A0AAJ0DN11"/>
<comment type="subcellular location">
    <subcellularLocation>
        <location evidence="1">Membrane</location>
        <topology evidence="1">Multi-pass membrane protein</topology>
    </subcellularLocation>
</comment>
<sequence>MSEFSTEAFALLGVAIAVIFLRTYARIAAVGFKRLQADDYLMLFIIFTYSAETALAYSVGAHWKGLANNGMTDEERRTLDPSSEEYSTRVNGSKTQIAGWITYSCLVLWPAKAAMCTFYLRLTVWSPLPLRQKLGLIVLFSGGIFVTMAGILRCVLIITNPVTGAQQAGSWAVRETFVAIVTTNIPMIFPLLRRWLTPIFGSISSTLSRGGTNNKYDKPNRSDLPAPGSIMLGSVTEGSSNQKTNRPPYTQYPITEFTMSGSEEHLNKSPPLPGGISKNVEIHIKESKRASEKDSSSTERNIEGRDAYFTVEVNGVERPKATRSKSYRESMRSTFSAGGNRKDDGIV</sequence>
<comment type="similarity">
    <text evidence="5">Belongs to the SAT4 family.</text>
</comment>
<protein>
    <recommendedName>
        <fullName evidence="8">Rhodopsin domain-containing protein</fullName>
    </recommendedName>
</protein>
<evidence type="ECO:0000313" key="9">
    <source>
        <dbReference type="EMBL" id="KAK1494095.1"/>
    </source>
</evidence>
<keyword evidence="4 7" id="KW-0472">Membrane</keyword>
<dbReference type="GO" id="GO:0016020">
    <property type="term" value="C:membrane"/>
    <property type="evidence" value="ECO:0007669"/>
    <property type="project" value="UniProtKB-SubCell"/>
</dbReference>
<feature type="region of interest" description="Disordered" evidence="6">
    <location>
        <begin position="210"/>
        <end position="250"/>
    </location>
</feature>
<keyword evidence="3 7" id="KW-1133">Transmembrane helix</keyword>
<name>A0AAJ0DN11_9PEZI</name>
<dbReference type="InterPro" id="IPR052337">
    <property type="entry name" value="SAT4-like"/>
</dbReference>
<evidence type="ECO:0000256" key="3">
    <source>
        <dbReference type="ARBA" id="ARBA00022989"/>
    </source>
</evidence>
<evidence type="ECO:0000256" key="4">
    <source>
        <dbReference type="ARBA" id="ARBA00023136"/>
    </source>
</evidence>